<keyword evidence="2" id="KW-1185">Reference proteome</keyword>
<dbReference type="Proteomes" id="UP000198915">
    <property type="component" value="Unassembled WGS sequence"/>
</dbReference>
<dbReference type="STRING" id="1884381.SAMN05518846_101463"/>
<proteinExistence type="predicted"/>
<dbReference type="RefSeq" id="WP_092266331.1">
    <property type="nucleotide sequence ID" value="NZ_FORT01000001.1"/>
</dbReference>
<accession>A0A1I3LYA3</accession>
<reference evidence="2" key="1">
    <citation type="submission" date="2016-10" db="EMBL/GenBank/DDBJ databases">
        <authorList>
            <person name="Varghese N."/>
            <person name="Submissions S."/>
        </authorList>
    </citation>
    <scope>NUCLEOTIDE SEQUENCE [LARGE SCALE GENOMIC DNA]</scope>
    <source>
        <strain evidence="2">OK042</strain>
    </source>
</reference>
<evidence type="ECO:0000313" key="1">
    <source>
        <dbReference type="EMBL" id="SFI89702.1"/>
    </source>
</evidence>
<sequence>MSAFGNYFYEMVHRVFKLQPTDEENDIYYFTQGLGGFFDRAKLDVFKIRRDAMIPTASEAALALHGRDRNMPRYRGETVEEYRNRLLAAVPLHQEIGTEPGMKRLLALIGYPGAIVLPFYKLKYSENKIGQIVRLKIDGLQIDGSWKVGTYHVLNQGSAALKIDGTWKIGVGYNLDTPDGEDLSKRWAEFMVDLNEPDQPFLPHHLRIVADAIQFMKPAEAKLYSIRFNRTFETQQVTEPAGEISLIVTAETVLPILQPEVGLVVNQEAKAIDDMMTVHEPIILSADPVNWKVDGSWKVGGSTEGRLQIEYSDSTRRVRL</sequence>
<organism evidence="1 2">
    <name type="scientific">Brevibacillus centrosporus</name>
    <dbReference type="NCBI Taxonomy" id="54910"/>
    <lineage>
        <taxon>Bacteria</taxon>
        <taxon>Bacillati</taxon>
        <taxon>Bacillota</taxon>
        <taxon>Bacilli</taxon>
        <taxon>Bacillales</taxon>
        <taxon>Paenibacillaceae</taxon>
        <taxon>Brevibacillus</taxon>
    </lineage>
</organism>
<dbReference type="EMBL" id="FORT01000001">
    <property type="protein sequence ID" value="SFI89702.1"/>
    <property type="molecule type" value="Genomic_DNA"/>
</dbReference>
<gene>
    <name evidence="1" type="ORF">SAMN05518846_101463</name>
</gene>
<name>A0A1I3LYA3_9BACL</name>
<evidence type="ECO:0000313" key="2">
    <source>
        <dbReference type="Proteomes" id="UP000198915"/>
    </source>
</evidence>
<protein>
    <submittedName>
        <fullName evidence="1">Uncharacterized protein</fullName>
    </submittedName>
</protein>
<dbReference type="AlphaFoldDB" id="A0A1I3LYA3"/>